<protein>
    <recommendedName>
        <fullName evidence="4">WG repeat-containing protein</fullName>
    </recommendedName>
</protein>
<evidence type="ECO:0008006" key="4">
    <source>
        <dbReference type="Google" id="ProtNLM"/>
    </source>
</evidence>
<dbReference type="Pfam" id="PF14903">
    <property type="entry name" value="WG_beta_rep"/>
    <property type="match status" value="1"/>
</dbReference>
<reference evidence="2" key="2">
    <citation type="journal article" date="2021" name="PeerJ">
        <title>Extensive microbial diversity within the chicken gut microbiome revealed by metagenomics and culture.</title>
        <authorList>
            <person name="Gilroy R."/>
            <person name="Ravi A."/>
            <person name="Getino M."/>
            <person name="Pursley I."/>
            <person name="Horton D.L."/>
            <person name="Alikhan N.F."/>
            <person name="Baker D."/>
            <person name="Gharbi K."/>
            <person name="Hall N."/>
            <person name="Watson M."/>
            <person name="Adriaenssens E.M."/>
            <person name="Foster-Nyarko E."/>
            <person name="Jarju S."/>
            <person name="Secka A."/>
            <person name="Antonio M."/>
            <person name="Oren A."/>
            <person name="Chaudhuri R.R."/>
            <person name="La Ragione R."/>
            <person name="Hildebrand F."/>
            <person name="Pallen M.J."/>
        </authorList>
    </citation>
    <scope>NUCLEOTIDE SEQUENCE</scope>
    <source>
        <strain evidence="2">ChiW3-316</strain>
    </source>
</reference>
<dbReference type="InterPro" id="IPR032774">
    <property type="entry name" value="WG_beta_rep"/>
</dbReference>
<evidence type="ECO:0000313" key="3">
    <source>
        <dbReference type="Proteomes" id="UP000824107"/>
    </source>
</evidence>
<proteinExistence type="predicted"/>
<feature type="chain" id="PRO_5038736242" description="WG repeat-containing protein" evidence="1">
    <location>
        <begin position="20"/>
        <end position="223"/>
    </location>
</feature>
<dbReference type="Proteomes" id="UP000824107">
    <property type="component" value="Unassembled WGS sequence"/>
</dbReference>
<evidence type="ECO:0000256" key="1">
    <source>
        <dbReference type="SAM" id="SignalP"/>
    </source>
</evidence>
<dbReference type="PROSITE" id="PS51257">
    <property type="entry name" value="PROKAR_LIPOPROTEIN"/>
    <property type="match status" value="1"/>
</dbReference>
<dbReference type="EMBL" id="DVNC01000050">
    <property type="protein sequence ID" value="HIU53836.1"/>
    <property type="molecule type" value="Genomic_DNA"/>
</dbReference>
<feature type="signal peptide" evidence="1">
    <location>
        <begin position="1"/>
        <end position="19"/>
    </location>
</feature>
<gene>
    <name evidence="2" type="ORF">IAD20_07115</name>
</gene>
<organism evidence="2 3">
    <name type="scientific">Candidatus Scatocola faecipullorum</name>
    <dbReference type="NCBI Taxonomy" id="2840917"/>
    <lineage>
        <taxon>Bacteria</taxon>
        <taxon>Pseudomonadati</taxon>
        <taxon>Pseudomonadota</taxon>
        <taxon>Alphaproteobacteria</taxon>
        <taxon>Rhodospirillales</taxon>
        <taxon>Rhodospirillaceae</taxon>
        <taxon>Rhodospirillaceae incertae sedis</taxon>
        <taxon>Candidatus Scatocola</taxon>
    </lineage>
</organism>
<name>A0A9D1M537_9PROT</name>
<comment type="caution">
    <text evidence="2">The sequence shown here is derived from an EMBL/GenBank/DDBJ whole genome shotgun (WGS) entry which is preliminary data.</text>
</comment>
<evidence type="ECO:0000313" key="2">
    <source>
        <dbReference type="EMBL" id="HIU53836.1"/>
    </source>
</evidence>
<reference evidence="2" key="1">
    <citation type="submission" date="2020-10" db="EMBL/GenBank/DDBJ databases">
        <authorList>
            <person name="Gilroy R."/>
        </authorList>
    </citation>
    <scope>NUCLEOTIDE SEQUENCE</scope>
    <source>
        <strain evidence="2">ChiW3-316</strain>
    </source>
</reference>
<dbReference type="AlphaFoldDB" id="A0A9D1M537"/>
<keyword evidence="1" id="KW-0732">Signal</keyword>
<sequence>MKKFYFLALAALVLSLASCGPKVIEKKFEKTNFATVTVEGSGKYGVKDVVSGREILPQSFDNIGYYYSGFFTAKDNTGVQLFDEAGKCVIPAQEQISAKEGYFEFTKGDTKGFYFIKEKSTVSGVYNKFEIDAAGNISFVKDGKYGVLNKKGEIVIPGEYELILWDGKNYNAAKNKNDKRPYFDAKTKRFNWYLAEAAVFDADGKLVKKLTAPQAKKIFEAKK</sequence>
<accession>A0A9D1M537</accession>